<sequence length="396" mass="44701">MFARLSVDIGRKFLKTTVCFQNVTECQFSRLAHNSINRRLEKGIIFNNRKHSKVYGTYFVRYESTVHVTGKEAVSNTPSAQTQGVVNINDAVPAKDLLSEIPDPPVPLTQEIAQAVHAVHANGEATLESIGLGGYSPIGLIQMYFEWLHISCDLPWWAAVVSTAFVLKIVTFPFAVNAQKNSVKMQNVMPEVLELQERMTEARKSGNMQEAAMQAYEFQQYFKRNKIKMFPISAMLRFGLHVPIFVALREMEYMLKSNAAKLTPLMIYSLRGIPVISFLFAMNFPGVLLCYWVTSNFLTIIENALFKTDTVKRILKFPAIIKHPQKTKILNKTFKEAFIDSWSNMKVSTKLADHARADIIQFNEAAKGPLTKTFKYNPLNNVQKGTSAASMSAIKK</sequence>
<reference evidence="12 13" key="1">
    <citation type="submission" date="2024-08" db="EMBL/GenBank/DDBJ databases">
        <authorList>
            <person name="Will J Nash"/>
            <person name="Angela Man"/>
            <person name="Seanna McTaggart"/>
            <person name="Kendall Baker"/>
            <person name="Tom Barker"/>
            <person name="Leah Catchpole"/>
            <person name="Alex Durrant"/>
            <person name="Karim Gharbi"/>
            <person name="Naomi Irish"/>
            <person name="Gemy Kaithakottil"/>
            <person name="Debby Ku"/>
            <person name="Aaliyah Providence"/>
            <person name="Felix Shaw"/>
            <person name="David Swarbreck"/>
            <person name="Chris Watkins"/>
            <person name="Ann M. McCartney"/>
            <person name="Giulio Formenti"/>
            <person name="Alice Mouton"/>
            <person name="Noel Vella"/>
            <person name="Bjorn M von Reumont"/>
            <person name="Adriana Vella"/>
            <person name="Wilfried Haerty"/>
        </authorList>
    </citation>
    <scope>NUCLEOTIDE SEQUENCE [LARGE SCALE GENOMIC DNA]</scope>
</reference>
<dbReference type="InterPro" id="IPR028055">
    <property type="entry name" value="YidC/Oxa/ALB_C"/>
</dbReference>
<evidence type="ECO:0000256" key="2">
    <source>
        <dbReference type="ARBA" id="ARBA00009877"/>
    </source>
</evidence>
<organism evidence="12 13">
    <name type="scientific">Xylocopa violacea</name>
    <name type="common">Violet carpenter bee</name>
    <name type="synonym">Apis violacea</name>
    <dbReference type="NCBI Taxonomy" id="135666"/>
    <lineage>
        <taxon>Eukaryota</taxon>
        <taxon>Metazoa</taxon>
        <taxon>Ecdysozoa</taxon>
        <taxon>Arthropoda</taxon>
        <taxon>Hexapoda</taxon>
        <taxon>Insecta</taxon>
        <taxon>Pterygota</taxon>
        <taxon>Neoptera</taxon>
        <taxon>Endopterygota</taxon>
        <taxon>Hymenoptera</taxon>
        <taxon>Apocrita</taxon>
        <taxon>Aculeata</taxon>
        <taxon>Apoidea</taxon>
        <taxon>Anthophila</taxon>
        <taxon>Apidae</taxon>
        <taxon>Xylocopa</taxon>
        <taxon>Xylocopa</taxon>
    </lineage>
</organism>
<evidence type="ECO:0000256" key="5">
    <source>
        <dbReference type="ARBA" id="ARBA00022946"/>
    </source>
</evidence>
<keyword evidence="4" id="KW-0999">Mitochondrion inner membrane</keyword>
<name>A0ABP1N345_XYLVO</name>
<dbReference type="Proteomes" id="UP001642520">
    <property type="component" value="Unassembled WGS sequence"/>
</dbReference>
<proteinExistence type="inferred from homology"/>
<feature type="transmembrane region" description="Helical" evidence="10">
    <location>
        <begin position="268"/>
        <end position="293"/>
    </location>
</feature>
<gene>
    <name evidence="12" type="ORF">XYLVIOL_LOCUS1565</name>
</gene>
<dbReference type="CDD" id="cd20069">
    <property type="entry name" value="5TM_Oxa1-like"/>
    <property type="match status" value="1"/>
</dbReference>
<feature type="transmembrane region" description="Helical" evidence="10">
    <location>
        <begin position="229"/>
        <end position="248"/>
    </location>
</feature>
<dbReference type="Pfam" id="PF02096">
    <property type="entry name" value="60KD_IMP"/>
    <property type="match status" value="1"/>
</dbReference>
<dbReference type="EMBL" id="CAXAJV020001283">
    <property type="protein sequence ID" value="CAL7935395.1"/>
    <property type="molecule type" value="Genomic_DNA"/>
</dbReference>
<keyword evidence="13" id="KW-1185">Reference proteome</keyword>
<evidence type="ECO:0000256" key="10">
    <source>
        <dbReference type="SAM" id="Phobius"/>
    </source>
</evidence>
<comment type="similarity">
    <text evidence="2 9">Belongs to the OXA1/ALB3/YidC family.</text>
</comment>
<protein>
    <recommendedName>
        <fullName evidence="11">Membrane insertase YidC/Oxa/ALB C-terminal domain-containing protein</fullName>
    </recommendedName>
</protein>
<evidence type="ECO:0000256" key="9">
    <source>
        <dbReference type="RuleBase" id="RU003945"/>
    </source>
</evidence>
<keyword evidence="3 9" id="KW-0812">Transmembrane</keyword>
<evidence type="ECO:0000256" key="4">
    <source>
        <dbReference type="ARBA" id="ARBA00022792"/>
    </source>
</evidence>
<keyword evidence="6 10" id="KW-1133">Transmembrane helix</keyword>
<keyword evidence="5" id="KW-0809">Transit peptide</keyword>
<dbReference type="PANTHER" id="PTHR12428">
    <property type="entry name" value="OXA1"/>
    <property type="match status" value="1"/>
</dbReference>
<evidence type="ECO:0000256" key="8">
    <source>
        <dbReference type="ARBA" id="ARBA00023136"/>
    </source>
</evidence>
<keyword evidence="7" id="KW-0496">Mitochondrion</keyword>
<dbReference type="PANTHER" id="PTHR12428:SF66">
    <property type="entry name" value="MITOCHONDRIAL INNER MEMBRANE PROTEIN OXA1L"/>
    <property type="match status" value="1"/>
</dbReference>
<evidence type="ECO:0000256" key="3">
    <source>
        <dbReference type="ARBA" id="ARBA00022692"/>
    </source>
</evidence>
<keyword evidence="8 10" id="KW-0472">Membrane</keyword>
<feature type="transmembrane region" description="Helical" evidence="10">
    <location>
        <begin position="154"/>
        <end position="176"/>
    </location>
</feature>
<comment type="subcellular location">
    <subcellularLocation>
        <location evidence="9">Membrane</location>
        <topology evidence="9">Multi-pass membrane protein</topology>
    </subcellularLocation>
    <subcellularLocation>
        <location evidence="1">Mitochondrion inner membrane</location>
        <topology evidence="1">Multi-pass membrane protein</topology>
    </subcellularLocation>
</comment>
<dbReference type="InterPro" id="IPR001708">
    <property type="entry name" value="YidC/ALB3/OXA1/COX18"/>
</dbReference>
<evidence type="ECO:0000259" key="11">
    <source>
        <dbReference type="Pfam" id="PF02096"/>
    </source>
</evidence>
<evidence type="ECO:0000313" key="13">
    <source>
        <dbReference type="Proteomes" id="UP001642520"/>
    </source>
</evidence>
<evidence type="ECO:0000256" key="7">
    <source>
        <dbReference type="ARBA" id="ARBA00023128"/>
    </source>
</evidence>
<evidence type="ECO:0000313" key="12">
    <source>
        <dbReference type="EMBL" id="CAL7935395.1"/>
    </source>
</evidence>
<feature type="domain" description="Membrane insertase YidC/Oxa/ALB C-terminal" evidence="11">
    <location>
        <begin position="156"/>
        <end position="306"/>
    </location>
</feature>
<evidence type="ECO:0000256" key="6">
    <source>
        <dbReference type="ARBA" id="ARBA00022989"/>
    </source>
</evidence>
<accession>A0ABP1N345</accession>
<comment type="caution">
    <text evidence="12">The sequence shown here is derived from an EMBL/GenBank/DDBJ whole genome shotgun (WGS) entry which is preliminary data.</text>
</comment>
<evidence type="ECO:0000256" key="1">
    <source>
        <dbReference type="ARBA" id="ARBA00004448"/>
    </source>
</evidence>